<comment type="caution">
    <text evidence="1">The sequence shown here is derived from an EMBL/GenBank/DDBJ whole genome shotgun (WGS) entry which is preliminary data.</text>
</comment>
<reference evidence="1 2" key="1">
    <citation type="journal article" date="2020" name="Genome Biol. Evol.">
        <title>Comparative genomics of Sclerotiniaceae.</title>
        <authorList>
            <person name="Valero Jimenez C.A."/>
            <person name="Steentjes M."/>
            <person name="Scholten O.E."/>
            <person name="Van Kan J.A.L."/>
        </authorList>
    </citation>
    <scope>NUCLEOTIDE SEQUENCE [LARGE SCALE GENOMIC DNA]</scope>
    <source>
        <strain evidence="1 2">MUCL 94</strain>
    </source>
</reference>
<dbReference type="AlphaFoldDB" id="A0A9P5M719"/>
<dbReference type="Proteomes" id="UP000710849">
    <property type="component" value="Unassembled WGS sequence"/>
</dbReference>
<dbReference type="PANTHER" id="PTHR38887:SF1">
    <property type="entry name" value="RAS MODIFICATION PROTEIN ERF4"/>
    <property type="match status" value="1"/>
</dbReference>
<evidence type="ECO:0000313" key="1">
    <source>
        <dbReference type="EMBL" id="KAF7949416.1"/>
    </source>
</evidence>
<protein>
    <submittedName>
        <fullName evidence="1">Uncharacterized protein</fullName>
    </submittedName>
</protein>
<dbReference type="EMBL" id="RCSW01000005">
    <property type="protein sequence ID" value="KAF7949416.1"/>
    <property type="molecule type" value="Genomic_DNA"/>
</dbReference>
<name>A0A9P5M719_9HELO</name>
<evidence type="ECO:0000313" key="2">
    <source>
        <dbReference type="Proteomes" id="UP000710849"/>
    </source>
</evidence>
<accession>A0A9P5M719</accession>
<organism evidence="1 2">
    <name type="scientific">Botrytis byssoidea</name>
    <dbReference type="NCBI Taxonomy" id="139641"/>
    <lineage>
        <taxon>Eukaryota</taxon>
        <taxon>Fungi</taxon>
        <taxon>Dikarya</taxon>
        <taxon>Ascomycota</taxon>
        <taxon>Pezizomycotina</taxon>
        <taxon>Leotiomycetes</taxon>
        <taxon>Helotiales</taxon>
        <taxon>Sclerotiniaceae</taxon>
        <taxon>Botrytis</taxon>
    </lineage>
</organism>
<dbReference type="PANTHER" id="PTHR38887">
    <property type="entry name" value="CHROMOSOME 21, WHOLE GENOME SHOTGUN SEQUENCE"/>
    <property type="match status" value="1"/>
</dbReference>
<dbReference type="InterPro" id="IPR053221">
    <property type="entry name" value="Burnettramic_acid_biosynth"/>
</dbReference>
<gene>
    <name evidence="1" type="ORF">EAE97_002925</name>
</gene>
<dbReference type="RefSeq" id="XP_038735300.1">
    <property type="nucleotide sequence ID" value="XM_038873437.1"/>
</dbReference>
<sequence length="338" mass="36433">MSESESHTSGTAGRMQIFQFVASGIGLAAGTIHNCKQRKGKAAEPNESHCTIWKTLPTVILRKSCVGTEARAANEGEIFQTATSLLRGHLLPAPETTNLDSRGLSLPVLLTQRRPGKCCRGFIRVYSPLLNDVGIDQTTFFDFIDNFNKAVRTKSSIQALNMAPIVGLAVPDHLGIIIGIAVQVATNTAGEIDSSSKTTMFLDKIIDSFFAPRGLIAVIISWKFRAVDQEGQPQVRDVKWDLEARVSVLANFVLKETLSLKYSVINHPVSSGDPLPLVTGGRDGSSELPLAGSRTFGKANDVALPILSGVLTLLQNDIPFLMIINRPTGQQLAEASNI</sequence>
<dbReference type="GeneID" id="62146514"/>
<proteinExistence type="predicted"/>
<keyword evidence="2" id="KW-1185">Reference proteome</keyword>